<sequence length="924" mass="105230">MPPNQREVQRQLMASYNIFFDVPIESEGNPQWPSSFNQIFQAVRDLGKREYAEYSETITANITQAPWKAQAQLRAECVRKKVKQCLDTRKNESGWRSSLENRIMARFDTEIACRNCRNRLWRSELEVTATSQSGADDRGADDRSSLRARQGRRQPCQCNAGGGGLALLDNGISPIFDDRAEQGMVCSPALQVELQKREVRPDRVYGLQATKRFGRLLELTQGVRSNPFKPDGEPLIFPFLVIEAKSEKAGSSNSDIQLQTGFAIRELLMIQYELGEAAGEDGNWHGGPLVWFVSYRGEDWRVSAAYIHKMDDEISYRVVRLWKGSLDSLDDTLQLLLIMDYIADWARDIYREGIASSLQKLAVSDSASLAHDEDIYSRSGGLRSRASSLFTASRPASRFGGSRAPSHFDYDPVPSQPDVSDAATKQAAVEDHPRKFDHESGVFRDVRFVQSKFTGLIINHENVEEFLNTSTTIGETKSLLSVLLTHLDDVCLISGYLLGNLERLWTDTERKLPDMLCPDELFYTIIMVTFYLTPDWEPTRELSCLAVSKKLVQDSMRYSRLSIAQIGEFAASPVVQSLSGFKELLAWKFVRNLYCLYKIGRNEPNISFLRVSSAMDQLSTTEELRQRCGPVDKTYWPWKDDPKLRKLSDSIKNMLVARKEPQDTYYKSSLCIFINASKCASGMLAGNIFQSPDTHLLIRRLDEDPGETHGLWAMESFGESDHDWSVDLGIQISNDTQLLIENLDIYSQHLKELLRMPSIRSWDELIPWLVMENTAQPLEISSTRAFKRQLLNGSKKSVLLDLGWHEAWTEAQSRRREKVNNHKENTFRRPTVDRLGSIGESMQVPTSEVGFGPRYSNQDDNDQMDHVVMSERMRGKRPIRTMDTLDVAESSAHAERRARQQREATQRANNRLSLDYELPGMWAD</sequence>
<evidence type="ECO:0000313" key="2">
    <source>
        <dbReference type="EMBL" id="KAF5599882.1"/>
    </source>
</evidence>
<feature type="compositionally biased region" description="Basic and acidic residues" evidence="1">
    <location>
        <begin position="892"/>
        <end position="905"/>
    </location>
</feature>
<comment type="caution">
    <text evidence="2">The sequence shown here is derived from an EMBL/GenBank/DDBJ whole genome shotgun (WGS) entry which is preliminary data.</text>
</comment>
<evidence type="ECO:0000256" key="1">
    <source>
        <dbReference type="SAM" id="MobiDB-lite"/>
    </source>
</evidence>
<protein>
    <submittedName>
        <fullName evidence="2">Uncharacterized protein</fullName>
    </submittedName>
</protein>
<dbReference type="AlphaFoldDB" id="A0A8H5UUN7"/>
<feature type="region of interest" description="Disordered" evidence="1">
    <location>
        <begin position="887"/>
        <end position="911"/>
    </location>
</feature>
<proteinExistence type="predicted"/>
<name>A0A8H5UUN7_9HYPO</name>
<gene>
    <name evidence="2" type="ORF">FPANT_2987</name>
</gene>
<dbReference type="EMBL" id="JAAOAR010000135">
    <property type="protein sequence ID" value="KAF5599882.1"/>
    <property type="molecule type" value="Genomic_DNA"/>
</dbReference>
<organism evidence="2 3">
    <name type="scientific">Fusarium pseudoanthophilum</name>
    <dbReference type="NCBI Taxonomy" id="48495"/>
    <lineage>
        <taxon>Eukaryota</taxon>
        <taxon>Fungi</taxon>
        <taxon>Dikarya</taxon>
        <taxon>Ascomycota</taxon>
        <taxon>Pezizomycotina</taxon>
        <taxon>Sordariomycetes</taxon>
        <taxon>Hypocreomycetidae</taxon>
        <taxon>Hypocreales</taxon>
        <taxon>Nectriaceae</taxon>
        <taxon>Fusarium</taxon>
        <taxon>Fusarium fujikuroi species complex</taxon>
    </lineage>
</organism>
<keyword evidence="3" id="KW-1185">Reference proteome</keyword>
<reference evidence="2 3" key="1">
    <citation type="submission" date="2020-05" db="EMBL/GenBank/DDBJ databases">
        <title>Identification and distribution of gene clusters putatively required for synthesis of sphingolipid metabolism inhibitors in phylogenetically diverse species of the filamentous fungus Fusarium.</title>
        <authorList>
            <person name="Kim H.-S."/>
            <person name="Busman M."/>
            <person name="Brown D.W."/>
            <person name="Divon H."/>
            <person name="Uhlig S."/>
            <person name="Proctor R.H."/>
        </authorList>
    </citation>
    <scope>NUCLEOTIDE SEQUENCE [LARGE SCALE GENOMIC DNA]</scope>
    <source>
        <strain evidence="2 3">NRRL 25211</strain>
    </source>
</reference>
<evidence type="ECO:0000313" key="3">
    <source>
        <dbReference type="Proteomes" id="UP000544095"/>
    </source>
</evidence>
<feature type="region of interest" description="Disordered" evidence="1">
    <location>
        <begin position="127"/>
        <end position="155"/>
    </location>
</feature>
<accession>A0A8H5UUN7</accession>
<feature type="compositionally biased region" description="Basic and acidic residues" evidence="1">
    <location>
        <begin position="135"/>
        <end position="145"/>
    </location>
</feature>
<dbReference type="Proteomes" id="UP000544095">
    <property type="component" value="Unassembled WGS sequence"/>
</dbReference>